<accession>A0A1M6R4G3</accession>
<sequence>MTMAIKAVRGLTPLEDPTKAGLVRDARRVGARGNKKAVPIVIGTASWGLLLPSGLFQVTRAATCRADCVMSMPRRSRLNGISAAITSATMPITTAITSA</sequence>
<proteinExistence type="predicted"/>
<dbReference type="Proteomes" id="UP000184395">
    <property type="component" value="Unassembled WGS sequence"/>
</dbReference>
<dbReference type="AlphaFoldDB" id="A0A1M6R4G3"/>
<evidence type="ECO:0000313" key="1">
    <source>
        <dbReference type="EMBL" id="SHK27354.1"/>
    </source>
</evidence>
<name>A0A1M6R4G3_9BURK</name>
<gene>
    <name evidence="1" type="ORF">SAMN05192548_1017106</name>
</gene>
<organism evidence="1 2">
    <name type="scientific">Paraburkholderia terricola</name>
    <dbReference type="NCBI Taxonomy" id="169427"/>
    <lineage>
        <taxon>Bacteria</taxon>
        <taxon>Pseudomonadati</taxon>
        <taxon>Pseudomonadota</taxon>
        <taxon>Betaproteobacteria</taxon>
        <taxon>Burkholderiales</taxon>
        <taxon>Burkholderiaceae</taxon>
        <taxon>Paraburkholderia</taxon>
    </lineage>
</organism>
<evidence type="ECO:0000313" key="2">
    <source>
        <dbReference type="Proteomes" id="UP000184395"/>
    </source>
</evidence>
<protein>
    <submittedName>
        <fullName evidence="1">Uncharacterized protein</fullName>
    </submittedName>
</protein>
<reference evidence="1 2" key="1">
    <citation type="submission" date="2016-11" db="EMBL/GenBank/DDBJ databases">
        <authorList>
            <person name="Jaros S."/>
            <person name="Januszkiewicz K."/>
            <person name="Wedrychowicz H."/>
        </authorList>
    </citation>
    <scope>NUCLEOTIDE SEQUENCE [LARGE SCALE GENOMIC DNA]</scope>
    <source>
        <strain evidence="1 2">LMG 20594</strain>
    </source>
</reference>
<dbReference type="EMBL" id="FRAB01000017">
    <property type="protein sequence ID" value="SHK27354.1"/>
    <property type="molecule type" value="Genomic_DNA"/>
</dbReference>